<protein>
    <submittedName>
        <fullName evidence="1">Uncharacterized protein</fullName>
    </submittedName>
</protein>
<keyword evidence="2" id="KW-1185">Reference proteome</keyword>
<gene>
    <name evidence="1" type="ORF">ASJ80_13620</name>
</gene>
<sequence length="176" mass="20184">MNQIQKQILDLLNEFNDQNPGYYLARNYLLDKLKIDDKLLEENAFQLRDEKYVDISPGLGVEFSSVKITGKGINLIENSGMSNFTVAENSDEITTSSDLRIKNTFNQIYNTIESLNLDNKDKVIEKVSIIREELKKDEINTSKIRSSTAWLKINASWTIFPLAQVIITVYGLNWSK</sequence>
<comment type="caution">
    <text evidence="1">The sequence shown here is derived from an EMBL/GenBank/DDBJ whole genome shotgun (WGS) entry which is preliminary data.</text>
</comment>
<dbReference type="OrthoDB" id="70023at2157"/>
<dbReference type="RefSeq" id="WP_069584375.1">
    <property type="nucleotide sequence ID" value="NZ_LMVM01000001.1"/>
</dbReference>
<dbReference type="AlphaFoldDB" id="A0A2A2H990"/>
<evidence type="ECO:0000313" key="2">
    <source>
        <dbReference type="Proteomes" id="UP000217784"/>
    </source>
</evidence>
<dbReference type="Proteomes" id="UP000217784">
    <property type="component" value="Unassembled WGS sequence"/>
</dbReference>
<name>A0A2A2H990_METBR</name>
<evidence type="ECO:0000313" key="1">
    <source>
        <dbReference type="EMBL" id="PAV05896.1"/>
    </source>
</evidence>
<dbReference type="EMBL" id="LMVM01000001">
    <property type="protein sequence ID" value="PAV05896.1"/>
    <property type="molecule type" value="Genomic_DNA"/>
</dbReference>
<accession>A0A2A2H990</accession>
<proteinExistence type="predicted"/>
<organism evidence="1 2">
    <name type="scientific">Methanobacterium bryantii</name>
    <dbReference type="NCBI Taxonomy" id="2161"/>
    <lineage>
        <taxon>Archaea</taxon>
        <taxon>Methanobacteriati</taxon>
        <taxon>Methanobacteriota</taxon>
        <taxon>Methanomada group</taxon>
        <taxon>Methanobacteria</taxon>
        <taxon>Methanobacteriales</taxon>
        <taxon>Methanobacteriaceae</taxon>
        <taxon>Methanobacterium</taxon>
    </lineage>
</organism>
<reference evidence="1 2" key="1">
    <citation type="journal article" date="2017" name="BMC Genomics">
        <title>Genomic analysis of methanogenic archaea reveals a shift towards energy conservation.</title>
        <authorList>
            <person name="Gilmore S.P."/>
            <person name="Henske J.K."/>
            <person name="Sexton J.A."/>
            <person name="Solomon K.V."/>
            <person name="Seppala S."/>
            <person name="Yoo J.I."/>
            <person name="Huyett L.M."/>
            <person name="Pressman A."/>
            <person name="Cogan J.Z."/>
            <person name="Kivenson V."/>
            <person name="Peng X."/>
            <person name="Tan Y."/>
            <person name="Valentine D.L."/>
            <person name="O'Malley M.A."/>
        </authorList>
    </citation>
    <scope>NUCLEOTIDE SEQUENCE [LARGE SCALE GENOMIC DNA]</scope>
    <source>
        <strain evidence="1 2">M.o.H.</strain>
    </source>
</reference>